<dbReference type="Gene3D" id="3.30.710.10">
    <property type="entry name" value="Potassium Channel Kv1.1, Chain A"/>
    <property type="match status" value="1"/>
</dbReference>
<sequence>MPASTRSLRSADGADMPNKRRKVEPDDDEESALRGVELGDRAEHLWFEDGNVILAARGMSFRVHKGILALRSDVFRTMLDDASREQVEGRPVFRVEDQGKDLRDLLHIIYNGGNSDWLSSSRPTIEYADFRRVVDIALKYNINEVISEAKYRLSRVFQTDSLENWDSDLSPDGDQTPLSIYRRDCIDLLPLSRRLGMHSILPLVFYTCCNVNPVEKLAHGVQLDGVPKRVYLAPNDLALCLKGRESLSQESSRIMRVLHELASADRAPSERCTMQARCRKAFLILSLFALDKHLYFESSVLVPMDDWLDDYEEQPNARPCRHCDAVLRKRMDDRRKAVWCKLGEIFGSVEWPAGKKDNVEGPASNNILE</sequence>
<dbReference type="PROSITE" id="PS50097">
    <property type="entry name" value="BTB"/>
    <property type="match status" value="1"/>
</dbReference>
<feature type="domain" description="BTB" evidence="2">
    <location>
        <begin position="50"/>
        <end position="112"/>
    </location>
</feature>
<dbReference type="AlphaFoldDB" id="A0A9P3G9H3"/>
<reference evidence="3 4" key="1">
    <citation type="submission" date="2021-08" db="EMBL/GenBank/DDBJ databases">
        <title>Draft Genome Sequence of Phanerochaete sordida strain YK-624.</title>
        <authorList>
            <person name="Mori T."/>
            <person name="Dohra H."/>
            <person name="Suzuki T."/>
            <person name="Kawagishi H."/>
            <person name="Hirai H."/>
        </authorList>
    </citation>
    <scope>NUCLEOTIDE SEQUENCE [LARGE SCALE GENOMIC DNA]</scope>
    <source>
        <strain evidence="3 4">YK-624</strain>
    </source>
</reference>
<accession>A0A9P3G9H3</accession>
<evidence type="ECO:0000256" key="1">
    <source>
        <dbReference type="SAM" id="MobiDB-lite"/>
    </source>
</evidence>
<evidence type="ECO:0000313" key="3">
    <source>
        <dbReference type="EMBL" id="GJE89895.1"/>
    </source>
</evidence>
<evidence type="ECO:0000259" key="2">
    <source>
        <dbReference type="PROSITE" id="PS50097"/>
    </source>
</evidence>
<dbReference type="InterPro" id="IPR011333">
    <property type="entry name" value="SKP1/BTB/POZ_sf"/>
</dbReference>
<dbReference type="EMBL" id="BPQB01000014">
    <property type="protein sequence ID" value="GJE89895.1"/>
    <property type="molecule type" value="Genomic_DNA"/>
</dbReference>
<protein>
    <submittedName>
        <fullName evidence="3">BTB/POZ domain-containing protein</fullName>
    </submittedName>
</protein>
<dbReference type="InterPro" id="IPR000210">
    <property type="entry name" value="BTB/POZ_dom"/>
</dbReference>
<organism evidence="3 4">
    <name type="scientific">Phanerochaete sordida</name>
    <dbReference type="NCBI Taxonomy" id="48140"/>
    <lineage>
        <taxon>Eukaryota</taxon>
        <taxon>Fungi</taxon>
        <taxon>Dikarya</taxon>
        <taxon>Basidiomycota</taxon>
        <taxon>Agaricomycotina</taxon>
        <taxon>Agaricomycetes</taxon>
        <taxon>Polyporales</taxon>
        <taxon>Phanerochaetaceae</taxon>
        <taxon>Phanerochaete</taxon>
    </lineage>
</organism>
<dbReference type="SUPFAM" id="SSF54695">
    <property type="entry name" value="POZ domain"/>
    <property type="match status" value="1"/>
</dbReference>
<comment type="caution">
    <text evidence="3">The sequence shown here is derived from an EMBL/GenBank/DDBJ whole genome shotgun (WGS) entry which is preliminary data.</text>
</comment>
<dbReference type="CDD" id="cd18186">
    <property type="entry name" value="BTB_POZ_ZBTB_KLHL-like"/>
    <property type="match status" value="1"/>
</dbReference>
<feature type="region of interest" description="Disordered" evidence="1">
    <location>
        <begin position="1"/>
        <end position="32"/>
    </location>
</feature>
<name>A0A9P3G9H3_9APHY</name>
<dbReference type="OrthoDB" id="3036049at2759"/>
<keyword evidence="4" id="KW-1185">Reference proteome</keyword>
<dbReference type="Pfam" id="PF00651">
    <property type="entry name" value="BTB"/>
    <property type="match status" value="1"/>
</dbReference>
<proteinExistence type="predicted"/>
<dbReference type="Proteomes" id="UP000703269">
    <property type="component" value="Unassembled WGS sequence"/>
</dbReference>
<gene>
    <name evidence="3" type="ORF">PsYK624_060070</name>
</gene>
<evidence type="ECO:0000313" key="4">
    <source>
        <dbReference type="Proteomes" id="UP000703269"/>
    </source>
</evidence>